<dbReference type="EMBL" id="BPWL01000009">
    <property type="protein sequence ID" value="GJJ13758.1"/>
    <property type="molecule type" value="Genomic_DNA"/>
</dbReference>
<feature type="region of interest" description="Disordered" evidence="1">
    <location>
        <begin position="123"/>
        <end position="145"/>
    </location>
</feature>
<evidence type="ECO:0000313" key="3">
    <source>
        <dbReference type="Proteomes" id="UP001050691"/>
    </source>
</evidence>
<protein>
    <submittedName>
        <fullName evidence="2">Uncharacterized protein</fullName>
    </submittedName>
</protein>
<sequence>MVMLSQEVKDRLSIAFRSIEEGLSVSRNFVVNSSIPSPKREEFLGDLSDIKKIIENRAFENIDAIQEAIITLNDVEAYCERRHRTSTSVGRFRQSVLHILQWLGYIKRTLTYEVGLVPGDIGLPERHSQGNQPNPGSPRPYFYVDDGGNAVPLGTNDYRGQHSWSYSNHP</sequence>
<gene>
    <name evidence="2" type="ORF">Clacol_008014</name>
</gene>
<evidence type="ECO:0000313" key="2">
    <source>
        <dbReference type="EMBL" id="GJJ13758.1"/>
    </source>
</evidence>
<organism evidence="2 3">
    <name type="scientific">Clathrus columnatus</name>
    <dbReference type="NCBI Taxonomy" id="1419009"/>
    <lineage>
        <taxon>Eukaryota</taxon>
        <taxon>Fungi</taxon>
        <taxon>Dikarya</taxon>
        <taxon>Basidiomycota</taxon>
        <taxon>Agaricomycotina</taxon>
        <taxon>Agaricomycetes</taxon>
        <taxon>Phallomycetidae</taxon>
        <taxon>Phallales</taxon>
        <taxon>Clathraceae</taxon>
        <taxon>Clathrus</taxon>
    </lineage>
</organism>
<dbReference type="AlphaFoldDB" id="A0AAV5AJT5"/>
<comment type="caution">
    <text evidence="2">The sequence shown here is derived from an EMBL/GenBank/DDBJ whole genome shotgun (WGS) entry which is preliminary data.</text>
</comment>
<dbReference type="Proteomes" id="UP001050691">
    <property type="component" value="Unassembled WGS sequence"/>
</dbReference>
<proteinExistence type="predicted"/>
<keyword evidence="3" id="KW-1185">Reference proteome</keyword>
<accession>A0AAV5AJT5</accession>
<name>A0AAV5AJT5_9AGAM</name>
<reference evidence="2" key="1">
    <citation type="submission" date="2021-10" db="EMBL/GenBank/DDBJ databases">
        <title>De novo Genome Assembly of Clathrus columnatus (Basidiomycota, Fungi) Using Illumina and Nanopore Sequence Data.</title>
        <authorList>
            <person name="Ogiso-Tanaka E."/>
            <person name="Itagaki H."/>
            <person name="Hosoya T."/>
            <person name="Hosaka K."/>
        </authorList>
    </citation>
    <scope>NUCLEOTIDE SEQUENCE</scope>
    <source>
        <strain evidence="2">MO-923</strain>
    </source>
</reference>
<evidence type="ECO:0000256" key="1">
    <source>
        <dbReference type="SAM" id="MobiDB-lite"/>
    </source>
</evidence>